<evidence type="ECO:0000259" key="6">
    <source>
        <dbReference type="SMART" id="SM00363"/>
    </source>
</evidence>
<organism evidence="7 8">
    <name type="scientific">Aliibacillus thermotolerans</name>
    <dbReference type="NCBI Taxonomy" id="1834418"/>
    <lineage>
        <taxon>Bacteria</taxon>
        <taxon>Bacillati</taxon>
        <taxon>Bacillota</taxon>
        <taxon>Bacilli</taxon>
        <taxon>Bacillales</taxon>
        <taxon>Bacillaceae</taxon>
        <taxon>Aliibacillus</taxon>
    </lineage>
</organism>
<keyword evidence="8" id="KW-1185">Reference proteome</keyword>
<dbReference type="PANTHER" id="PTHR47683">
    <property type="entry name" value="PSEUDOURIDINE SYNTHASE FAMILY PROTEIN-RELATED"/>
    <property type="match status" value="1"/>
</dbReference>
<gene>
    <name evidence="7" type="ORF">ACFPTR_11220</name>
</gene>
<dbReference type="Proteomes" id="UP001596143">
    <property type="component" value="Unassembled WGS sequence"/>
</dbReference>
<evidence type="ECO:0000313" key="8">
    <source>
        <dbReference type="Proteomes" id="UP001596143"/>
    </source>
</evidence>
<keyword evidence="3 5" id="KW-0413">Isomerase</keyword>
<dbReference type="Gene3D" id="3.10.290.10">
    <property type="entry name" value="RNA-binding S4 domain"/>
    <property type="match status" value="1"/>
</dbReference>
<dbReference type="CDD" id="cd00165">
    <property type="entry name" value="S4"/>
    <property type="match status" value="1"/>
</dbReference>
<evidence type="ECO:0000256" key="5">
    <source>
        <dbReference type="RuleBase" id="RU003887"/>
    </source>
</evidence>
<dbReference type="InterPro" id="IPR050343">
    <property type="entry name" value="RsuA_PseudoU_synthase"/>
</dbReference>
<dbReference type="InterPro" id="IPR018496">
    <property type="entry name" value="PsdUridine_synth_RsuA/RluB_CS"/>
</dbReference>
<evidence type="ECO:0000256" key="3">
    <source>
        <dbReference type="ARBA" id="ARBA00023235"/>
    </source>
</evidence>
<protein>
    <recommendedName>
        <fullName evidence="5">Pseudouridine synthase</fullName>
        <ecNumber evidence="5">5.4.99.-</ecNumber>
    </recommendedName>
</protein>
<dbReference type="InterPro" id="IPR020103">
    <property type="entry name" value="PsdUridine_synth_cat_dom_sf"/>
</dbReference>
<dbReference type="InterPro" id="IPR006145">
    <property type="entry name" value="PsdUridine_synth_RsuA/RluA"/>
</dbReference>
<evidence type="ECO:0000256" key="1">
    <source>
        <dbReference type="ARBA" id="ARBA00008348"/>
    </source>
</evidence>
<proteinExistence type="inferred from homology"/>
<dbReference type="InterPro" id="IPR020094">
    <property type="entry name" value="TruA/RsuA/RluB/E/F_N"/>
</dbReference>
<dbReference type="InterPro" id="IPR000748">
    <property type="entry name" value="PsdUridine_synth_RsuA/RluB/E/F"/>
</dbReference>
<dbReference type="InterPro" id="IPR036986">
    <property type="entry name" value="S4_RNA-bd_sf"/>
</dbReference>
<dbReference type="CDD" id="cd02553">
    <property type="entry name" value="PseudoU_synth_RsuA"/>
    <property type="match status" value="1"/>
</dbReference>
<dbReference type="InterPro" id="IPR002942">
    <property type="entry name" value="S4_RNA-bd"/>
</dbReference>
<dbReference type="Pfam" id="PF01479">
    <property type="entry name" value="S4"/>
    <property type="match status" value="1"/>
</dbReference>
<name>A0ABW0U8Z0_9BACI</name>
<dbReference type="NCBIfam" id="TIGR00093">
    <property type="entry name" value="pseudouridine synthase"/>
    <property type="match status" value="1"/>
</dbReference>
<evidence type="ECO:0000256" key="2">
    <source>
        <dbReference type="ARBA" id="ARBA00022884"/>
    </source>
</evidence>
<dbReference type="EMBL" id="JBHSPF010000059">
    <property type="protein sequence ID" value="MFC5629423.1"/>
    <property type="molecule type" value="Genomic_DNA"/>
</dbReference>
<reference evidence="8" key="1">
    <citation type="journal article" date="2019" name="Int. J. Syst. Evol. Microbiol.">
        <title>The Global Catalogue of Microorganisms (GCM) 10K type strain sequencing project: providing services to taxonomists for standard genome sequencing and annotation.</title>
        <authorList>
            <consortium name="The Broad Institute Genomics Platform"/>
            <consortium name="The Broad Institute Genome Sequencing Center for Infectious Disease"/>
            <person name="Wu L."/>
            <person name="Ma J."/>
        </authorList>
    </citation>
    <scope>NUCLEOTIDE SEQUENCE [LARGE SCALE GENOMIC DNA]</scope>
    <source>
        <strain evidence="8">CGMCC 1.15790</strain>
    </source>
</reference>
<dbReference type="Pfam" id="PF00849">
    <property type="entry name" value="PseudoU_synth_2"/>
    <property type="match status" value="1"/>
</dbReference>
<comment type="caution">
    <text evidence="7">The sequence shown here is derived from an EMBL/GenBank/DDBJ whole genome shotgun (WGS) entry which is preliminary data.</text>
</comment>
<evidence type="ECO:0000256" key="4">
    <source>
        <dbReference type="PROSITE-ProRule" id="PRU00182"/>
    </source>
</evidence>
<dbReference type="Gene3D" id="3.30.70.1560">
    <property type="entry name" value="Alpha-L RNA-binding motif"/>
    <property type="match status" value="1"/>
</dbReference>
<comment type="similarity">
    <text evidence="1 5">Belongs to the pseudouridine synthase RsuA family.</text>
</comment>
<dbReference type="PROSITE" id="PS50889">
    <property type="entry name" value="S4"/>
    <property type="match status" value="1"/>
</dbReference>
<dbReference type="SUPFAM" id="SSF55174">
    <property type="entry name" value="Alpha-L RNA-binding motif"/>
    <property type="match status" value="1"/>
</dbReference>
<sequence length="240" mass="27235">MRLDKLLANMGYGSRKEVKQLVKKGAVTIDGKTAKHASIHADPKHQEIIVLGEALIYEEYVYFMMNKPKGILSATKDNFQKTVIDLLSMRDRSRSPFPVGRLDKNTEGLLLLTNDGTFAHRITSPKKEVPKVYEARLNLPISEEDILAFEKGVVLDDGYQTKTASLHPLDSNNKIVSVTITEGKYHQVKRMFRARGKKVVALKRTHIGPLELDPALPKGGYRKLRKEEIALFFRHKQKKD</sequence>
<evidence type="ECO:0000313" key="7">
    <source>
        <dbReference type="EMBL" id="MFC5629423.1"/>
    </source>
</evidence>
<accession>A0ABW0U8Z0</accession>
<dbReference type="GO" id="GO:0016853">
    <property type="term" value="F:isomerase activity"/>
    <property type="evidence" value="ECO:0007669"/>
    <property type="project" value="UniProtKB-KW"/>
</dbReference>
<dbReference type="SMART" id="SM00363">
    <property type="entry name" value="S4"/>
    <property type="match status" value="1"/>
</dbReference>
<dbReference type="Gene3D" id="3.30.70.580">
    <property type="entry name" value="Pseudouridine synthase I, catalytic domain, N-terminal subdomain"/>
    <property type="match status" value="1"/>
</dbReference>
<keyword evidence="2 4" id="KW-0694">RNA-binding</keyword>
<dbReference type="InterPro" id="IPR042092">
    <property type="entry name" value="PsdUridine_s_RsuA/RluB/E/F_cat"/>
</dbReference>
<dbReference type="RefSeq" id="WP_270897148.1">
    <property type="nucleotide sequence ID" value="NZ_JBHSPF010000059.1"/>
</dbReference>
<dbReference type="PROSITE" id="PS01149">
    <property type="entry name" value="PSI_RSU"/>
    <property type="match status" value="1"/>
</dbReference>
<dbReference type="PANTHER" id="PTHR47683:SF4">
    <property type="entry name" value="PSEUDOURIDINE SYNTHASE"/>
    <property type="match status" value="1"/>
</dbReference>
<dbReference type="SUPFAM" id="SSF55120">
    <property type="entry name" value="Pseudouridine synthase"/>
    <property type="match status" value="1"/>
</dbReference>
<feature type="domain" description="RNA-binding S4" evidence="6">
    <location>
        <begin position="1"/>
        <end position="61"/>
    </location>
</feature>
<dbReference type="EC" id="5.4.99.-" evidence="5"/>